<keyword evidence="12" id="KW-1185">Reference proteome</keyword>
<feature type="transmembrane region" description="Helical" evidence="9">
    <location>
        <begin position="47"/>
        <end position="65"/>
    </location>
</feature>
<dbReference type="Gene3D" id="1.20.1720.10">
    <property type="entry name" value="Multidrug resistance protein D"/>
    <property type="match status" value="1"/>
</dbReference>
<feature type="transmembrane region" description="Helical" evidence="9">
    <location>
        <begin position="381"/>
        <end position="399"/>
    </location>
</feature>
<dbReference type="GO" id="GO:0022857">
    <property type="term" value="F:transmembrane transporter activity"/>
    <property type="evidence" value="ECO:0007669"/>
    <property type="project" value="InterPro"/>
</dbReference>
<name>A0A7W9LDK3_9ACTN</name>
<dbReference type="EMBL" id="JACHMB010000001">
    <property type="protein sequence ID" value="MBB5779907.1"/>
    <property type="molecule type" value="Genomic_DNA"/>
</dbReference>
<keyword evidence="2" id="KW-0813">Transport</keyword>
<evidence type="ECO:0000256" key="7">
    <source>
        <dbReference type="ARBA" id="ARBA00044273"/>
    </source>
</evidence>
<dbReference type="InterPro" id="IPR005829">
    <property type="entry name" value="Sugar_transporter_CS"/>
</dbReference>
<feature type="transmembrane region" description="Helical" evidence="9">
    <location>
        <begin position="616"/>
        <end position="634"/>
    </location>
</feature>
<dbReference type="PROSITE" id="PS00216">
    <property type="entry name" value="SUGAR_TRANSPORT_1"/>
    <property type="match status" value="1"/>
</dbReference>
<reference evidence="11 12" key="1">
    <citation type="submission" date="2020-08" db="EMBL/GenBank/DDBJ databases">
        <title>Sequencing the genomes of 1000 actinobacteria strains.</title>
        <authorList>
            <person name="Klenk H.-P."/>
        </authorList>
    </citation>
    <scope>NUCLEOTIDE SEQUENCE [LARGE SCALE GENOMIC DNA]</scope>
    <source>
        <strain evidence="11 12">DSM 45507</strain>
    </source>
</reference>
<dbReference type="RefSeq" id="WP_246555020.1">
    <property type="nucleotide sequence ID" value="NZ_JACHMB010000001.1"/>
</dbReference>
<keyword evidence="4 9" id="KW-0812">Transmembrane</keyword>
<feature type="compositionally biased region" description="Pro residues" evidence="8">
    <location>
        <begin position="198"/>
        <end position="208"/>
    </location>
</feature>
<feature type="transmembrane region" description="Helical" evidence="9">
    <location>
        <begin position="77"/>
        <end position="97"/>
    </location>
</feature>
<evidence type="ECO:0000256" key="5">
    <source>
        <dbReference type="ARBA" id="ARBA00022989"/>
    </source>
</evidence>
<dbReference type="GO" id="GO:0005886">
    <property type="term" value="C:plasma membrane"/>
    <property type="evidence" value="ECO:0007669"/>
    <property type="project" value="UniProtKB-SubCell"/>
</dbReference>
<dbReference type="InterPro" id="IPR036259">
    <property type="entry name" value="MFS_trans_sf"/>
</dbReference>
<dbReference type="SUPFAM" id="SSF103473">
    <property type="entry name" value="MFS general substrate transporter"/>
    <property type="match status" value="2"/>
</dbReference>
<evidence type="ECO:0000256" key="4">
    <source>
        <dbReference type="ARBA" id="ARBA00022692"/>
    </source>
</evidence>
<feature type="transmembrane region" description="Helical" evidence="9">
    <location>
        <begin position="451"/>
        <end position="475"/>
    </location>
</feature>
<dbReference type="InterPro" id="IPR020846">
    <property type="entry name" value="MFS_dom"/>
</dbReference>
<feature type="transmembrane region" description="Helical" evidence="9">
    <location>
        <begin position="109"/>
        <end position="127"/>
    </location>
</feature>
<feature type="transmembrane region" description="Helical" evidence="9">
    <location>
        <begin position="419"/>
        <end position="439"/>
    </location>
</feature>
<dbReference type="PRINTS" id="PR01036">
    <property type="entry name" value="TCRTETB"/>
</dbReference>
<evidence type="ECO:0000259" key="10">
    <source>
        <dbReference type="PROSITE" id="PS50850"/>
    </source>
</evidence>
<feature type="transmembrane region" description="Helical" evidence="9">
    <location>
        <begin position="349"/>
        <end position="369"/>
    </location>
</feature>
<dbReference type="Pfam" id="PF07690">
    <property type="entry name" value="MFS_1"/>
    <property type="match status" value="1"/>
</dbReference>
<evidence type="ECO:0000313" key="11">
    <source>
        <dbReference type="EMBL" id="MBB5779907.1"/>
    </source>
</evidence>
<keyword evidence="3" id="KW-1003">Cell membrane</keyword>
<evidence type="ECO:0000256" key="1">
    <source>
        <dbReference type="ARBA" id="ARBA00004429"/>
    </source>
</evidence>
<evidence type="ECO:0000313" key="12">
    <source>
        <dbReference type="Proteomes" id="UP000579153"/>
    </source>
</evidence>
<feature type="region of interest" description="Disordered" evidence="8">
    <location>
        <begin position="279"/>
        <end position="330"/>
    </location>
</feature>
<evidence type="ECO:0000256" key="2">
    <source>
        <dbReference type="ARBA" id="ARBA00022448"/>
    </source>
</evidence>
<evidence type="ECO:0000256" key="9">
    <source>
        <dbReference type="SAM" id="Phobius"/>
    </source>
</evidence>
<evidence type="ECO:0000256" key="6">
    <source>
        <dbReference type="ARBA" id="ARBA00023136"/>
    </source>
</evidence>
<feature type="transmembrane region" description="Helical" evidence="9">
    <location>
        <begin position="519"/>
        <end position="538"/>
    </location>
</feature>
<feature type="compositionally biased region" description="Low complexity" evidence="8">
    <location>
        <begin position="279"/>
        <end position="303"/>
    </location>
</feature>
<sequence length="646" mass="64258">MRGARRVILGAGGAVVLLAALDAYVVVTVLIDIAEDVGIPLNHLERATPIVTGFLLGYVAAMPLLGQLSDRYGRRPLIHACLAAFALGSVLTALAAGEVMVVAGRTVQGVAGGALLPITMALIGDLWDERERPVALGAVGAAQELGSALGPLYGGVLALIPSAVVAGVEVGGWHAIFWINLPLAALAAVAVHLTVPSGPPTRTAPPPHDATTTLPSAGGSGMALPAADTPDTALPTAGASSAPLPAEATPDTALPATAASSTAVPTAGVLGTAAPATPADGAAGAVEPGGAAGETATDTGPEAAAHRAGGTATDAAAHRAGGTGPDAAAHLAGGSGAGRVADAGGRRRVDVVGGALLALALALLVVGLYNPDPAKTVLPPWGLPVIAAGALAAGIFVWWEIRSPVRLLDLSATRKGPLLATLAVSFLAGAALLVTMVFVQFTAQTLLGKDALGAALVLARFLAALTVGALLGGLLARRLGESVVAVAGMALGAAGYWLMSRWPLALESAGLLVDVDLVVAGLGLGLVIAPVSSAVLRVTSAAQHGVASAAVVVARMMGMLIGIAAVSAWGFYRFQSLTAHLDTPLPFGVDAVTYQRQLAEYTAKVQAALHTEYTEMFLVTAFICLLGAAVALLMPRARRGELPAPG</sequence>
<proteinExistence type="predicted"/>
<organism evidence="11 12">
    <name type="scientific">Nonomuraea jabiensis</name>
    <dbReference type="NCBI Taxonomy" id="882448"/>
    <lineage>
        <taxon>Bacteria</taxon>
        <taxon>Bacillati</taxon>
        <taxon>Actinomycetota</taxon>
        <taxon>Actinomycetes</taxon>
        <taxon>Streptosporangiales</taxon>
        <taxon>Streptosporangiaceae</taxon>
        <taxon>Nonomuraea</taxon>
    </lineage>
</organism>
<dbReference type="InterPro" id="IPR011701">
    <property type="entry name" value="MFS"/>
</dbReference>
<protein>
    <recommendedName>
        <fullName evidence="7">MFS-type drug efflux transporter P55</fullName>
    </recommendedName>
</protein>
<feature type="transmembrane region" description="Helical" evidence="9">
    <location>
        <begin position="148"/>
        <end position="168"/>
    </location>
</feature>
<feature type="transmembrane region" description="Helical" evidence="9">
    <location>
        <begin position="550"/>
        <end position="572"/>
    </location>
</feature>
<feature type="region of interest" description="Disordered" evidence="8">
    <location>
        <begin position="198"/>
        <end position="251"/>
    </location>
</feature>
<comment type="caution">
    <text evidence="11">The sequence shown here is derived from an EMBL/GenBank/DDBJ whole genome shotgun (WGS) entry which is preliminary data.</text>
</comment>
<feature type="domain" description="Major facilitator superfamily (MFS) profile" evidence="10">
    <location>
        <begin position="8"/>
        <end position="533"/>
    </location>
</feature>
<feature type="transmembrane region" description="Helical" evidence="9">
    <location>
        <begin position="174"/>
        <end position="195"/>
    </location>
</feature>
<feature type="transmembrane region" description="Helical" evidence="9">
    <location>
        <begin position="482"/>
        <end position="499"/>
    </location>
</feature>
<keyword evidence="5 9" id="KW-1133">Transmembrane helix</keyword>
<accession>A0A7W9LDK3</accession>
<dbReference type="PANTHER" id="PTHR23501">
    <property type="entry name" value="MAJOR FACILITATOR SUPERFAMILY"/>
    <property type="match status" value="1"/>
</dbReference>
<keyword evidence="6 9" id="KW-0472">Membrane</keyword>
<gene>
    <name evidence="11" type="ORF">HD596_006663</name>
</gene>
<evidence type="ECO:0000256" key="3">
    <source>
        <dbReference type="ARBA" id="ARBA00022519"/>
    </source>
</evidence>
<evidence type="ECO:0000256" key="8">
    <source>
        <dbReference type="SAM" id="MobiDB-lite"/>
    </source>
</evidence>
<dbReference type="Gene3D" id="1.20.1250.20">
    <property type="entry name" value="MFS general substrate transporter like domains"/>
    <property type="match status" value="1"/>
</dbReference>
<dbReference type="Proteomes" id="UP000579153">
    <property type="component" value="Unassembled WGS sequence"/>
</dbReference>
<feature type="compositionally biased region" description="Low complexity" evidence="8">
    <location>
        <begin position="223"/>
        <end position="251"/>
    </location>
</feature>
<keyword evidence="3" id="KW-0997">Cell inner membrane</keyword>
<dbReference type="AlphaFoldDB" id="A0A7W9LDK3"/>
<dbReference type="PROSITE" id="PS50850">
    <property type="entry name" value="MFS"/>
    <property type="match status" value="1"/>
</dbReference>
<comment type="subcellular location">
    <subcellularLocation>
        <location evidence="1">Cell inner membrane</location>
        <topology evidence="1">Multi-pass membrane protein</topology>
    </subcellularLocation>
</comment>
<dbReference type="PANTHER" id="PTHR23501:SF191">
    <property type="entry name" value="VACUOLAR BASIC AMINO ACID TRANSPORTER 4"/>
    <property type="match status" value="1"/>
</dbReference>